<evidence type="ECO:0000259" key="1">
    <source>
        <dbReference type="Pfam" id="PF00425"/>
    </source>
</evidence>
<gene>
    <name evidence="2" type="ORF">KX01_1153</name>
</gene>
<dbReference type="InterPro" id="IPR019999">
    <property type="entry name" value="Anth_synth_I-like"/>
</dbReference>
<dbReference type="AlphaFoldDB" id="A0A1J0KU80"/>
<keyword evidence="2" id="KW-0032">Aminotransferase</keyword>
<proteinExistence type="predicted"/>
<dbReference type="PRINTS" id="PR00095">
    <property type="entry name" value="ANTSNTHASEI"/>
</dbReference>
<dbReference type="InterPro" id="IPR005801">
    <property type="entry name" value="ADC_synthase"/>
</dbReference>
<dbReference type="EMBL" id="CP009654">
    <property type="protein sequence ID" value="APC97206.1"/>
    <property type="molecule type" value="Genomic_DNA"/>
</dbReference>
<dbReference type="InterPro" id="IPR015890">
    <property type="entry name" value="Chorismate_C"/>
</dbReference>
<evidence type="ECO:0000313" key="3">
    <source>
        <dbReference type="Proteomes" id="UP000182521"/>
    </source>
</evidence>
<dbReference type="SUPFAM" id="SSF56752">
    <property type="entry name" value="D-aminoacid aminotransferase-like PLP-dependent enzymes"/>
    <property type="match status" value="1"/>
</dbReference>
<dbReference type="Proteomes" id="UP000182521">
    <property type="component" value="Chromosome"/>
</dbReference>
<dbReference type="InterPro" id="IPR043132">
    <property type="entry name" value="BCAT-like_C"/>
</dbReference>
<dbReference type="GO" id="GO:0046820">
    <property type="term" value="F:4-amino-4-deoxychorismate synthase activity"/>
    <property type="evidence" value="ECO:0007669"/>
    <property type="project" value="TreeGrafter"/>
</dbReference>
<protein>
    <submittedName>
        <fullName evidence="2">Aminotransferase class IV family protein</fullName>
    </submittedName>
</protein>
<dbReference type="PANTHER" id="PTHR11236:SF50">
    <property type="entry name" value="AMINODEOXYCHORISMATE SYNTHASE COMPONENT 1"/>
    <property type="match status" value="1"/>
</dbReference>
<sequence>MNNMNDNLPKFAIFENSLTNENNYCFTNPIEEVIATDETSLNNAFDKIANLQKHGFYLAGYISYEASYYLNNNFKKLRRSNDGVLLHFVAFKDFSQNIPSQESFNSIAVLLDNLSLKDYEKGFSTVTKALENGESYQINYTKMLDGHTELTGLELYTKLKKQQPVKYGAYLPFAENEIISISPELFFKKEDKKLTVRPMKGTARLTNDTEKNTQIYNELENSAKNRSENLIIVDLLRNDMSAICDTHTVKVDKAFTIEKYNNLLQMTSEISGNICKNTTLKQILDKLFPCGSITGAPKKRTMEIIKRVEKENRGVYTGSIGYILPNNDMCFNVAIRTIQKYEKNLKIGVGGGITVYSEYHSEWQEMLTKINFIKQIYKPDFKLIESMYFYNSFTYLDMHLSRLKETAERLFFDININSIVQELLDYATKNLESEKAYKVRLEYDYSGNLLLEHIEIDNSIQKLNALIVCPEIINSNNKLFKYKTTHHSTRGFYTKMHNKYINDLQTTELLFINEKGNVTETRFHNIVIEINDKKYTPKLADGVLDGIYRKKLIESGEVSAKSISLEELKKADKIYIINSVRGMSLAYLKD</sequence>
<organism evidence="2 3">
    <name type="scientific">Francisella frigiditurris</name>
    <dbReference type="NCBI Taxonomy" id="1542390"/>
    <lineage>
        <taxon>Bacteria</taxon>
        <taxon>Pseudomonadati</taxon>
        <taxon>Pseudomonadota</taxon>
        <taxon>Gammaproteobacteria</taxon>
        <taxon>Thiotrichales</taxon>
        <taxon>Francisellaceae</taxon>
        <taxon>Francisella</taxon>
    </lineage>
</organism>
<dbReference type="OrthoDB" id="9803598at2"/>
<dbReference type="Gene3D" id="3.30.470.10">
    <property type="match status" value="1"/>
</dbReference>
<dbReference type="Gene3D" id="3.60.120.10">
    <property type="entry name" value="Anthranilate synthase"/>
    <property type="match status" value="1"/>
</dbReference>
<keyword evidence="2" id="KW-0808">Transferase</keyword>
<dbReference type="Pfam" id="PF01063">
    <property type="entry name" value="Aminotran_4"/>
    <property type="match status" value="1"/>
</dbReference>
<dbReference type="GO" id="GO:0000162">
    <property type="term" value="P:L-tryptophan biosynthetic process"/>
    <property type="evidence" value="ECO:0007669"/>
    <property type="project" value="TreeGrafter"/>
</dbReference>
<dbReference type="InterPro" id="IPR036038">
    <property type="entry name" value="Aminotransferase-like"/>
</dbReference>
<feature type="domain" description="Chorismate-utilising enzyme C-terminal" evidence="1">
    <location>
        <begin position="117"/>
        <end position="369"/>
    </location>
</feature>
<name>A0A1J0KU80_9GAMM</name>
<dbReference type="RefSeq" id="WP_071664068.1">
    <property type="nucleotide sequence ID" value="NZ_CP009654.1"/>
</dbReference>
<dbReference type="InterPro" id="IPR001544">
    <property type="entry name" value="Aminotrans_IV"/>
</dbReference>
<accession>A0A1J0KU80</accession>
<dbReference type="KEGG" id="frc:KX01_1153"/>
<dbReference type="PANTHER" id="PTHR11236">
    <property type="entry name" value="AMINOBENZOATE/ANTHRANILATE SYNTHASE"/>
    <property type="match status" value="1"/>
</dbReference>
<dbReference type="STRING" id="1542390.KX01_1153"/>
<dbReference type="InterPro" id="IPR043131">
    <property type="entry name" value="BCAT-like_N"/>
</dbReference>
<reference evidence="3" key="1">
    <citation type="submission" date="2014-10" db="EMBL/GenBank/DDBJ databases">
        <authorList>
            <person name="Kuske C.R."/>
            <person name="Challacombe J.F."/>
            <person name="Daligault H.E."/>
            <person name="Davenport K.W."/>
            <person name="Johnson S.L."/>
            <person name="Siddaramappa S."/>
            <person name="Petersen J.M."/>
        </authorList>
    </citation>
    <scope>NUCLEOTIDE SEQUENCE [LARGE SCALE GENOMIC DNA]</scope>
    <source>
        <strain evidence="3">CA97-1460</strain>
    </source>
</reference>
<dbReference type="Gene3D" id="3.20.10.10">
    <property type="entry name" value="D-amino Acid Aminotransferase, subunit A, domain 2"/>
    <property type="match status" value="1"/>
</dbReference>
<dbReference type="Pfam" id="PF00425">
    <property type="entry name" value="Chorismate_bind"/>
    <property type="match status" value="1"/>
</dbReference>
<keyword evidence="3" id="KW-1185">Reference proteome</keyword>
<dbReference type="SUPFAM" id="SSF56322">
    <property type="entry name" value="ADC synthase"/>
    <property type="match status" value="1"/>
</dbReference>
<evidence type="ECO:0000313" key="2">
    <source>
        <dbReference type="EMBL" id="APC97206.1"/>
    </source>
</evidence>